<evidence type="ECO:0000259" key="1">
    <source>
        <dbReference type="Pfam" id="PF26353"/>
    </source>
</evidence>
<evidence type="ECO:0000313" key="2">
    <source>
        <dbReference type="EMBL" id="OMD27400.1"/>
    </source>
</evidence>
<protein>
    <recommendedName>
        <fullName evidence="1">YhfM-like domain-containing protein</fullName>
    </recommendedName>
</protein>
<dbReference type="PROSITE" id="PS51257">
    <property type="entry name" value="PROKAR_LIPOPROTEIN"/>
    <property type="match status" value="1"/>
</dbReference>
<dbReference type="RefSeq" id="WP_036678876.1">
    <property type="nucleotide sequence ID" value="NZ_MKQP01000036.1"/>
</dbReference>
<comment type="caution">
    <text evidence="2">The sequence shown here is derived from an EMBL/GenBank/DDBJ whole genome shotgun (WGS) entry which is preliminary data.</text>
</comment>
<sequence length="277" mass="30523">MNKTALLLLTLTLLFIGLVSCGNTGNEIKQADQIELDANNIVSINLIERKQPTTTISDTSSFERFVQAITTAEYDRGQLDIAPSDYRTTVNMKDGISYEFSFWIVGSNNGLLIKSGQMGHYRLSDTSKKDLLDLFQSTFNEDKNSSEDTVNPQPPSVQVTVGGEQFEAIQGSYCWNDNGKGVCVDIASNVELVSIQKVHSKAISGDQVELEFSYAPKEMEVMASFPGEERPDEALSVDKNSFQLAAGSGRHLYIIHARWPQGSASYVIEVQCSVSKK</sequence>
<dbReference type="InterPro" id="IPR058780">
    <property type="entry name" value="YhfM-like_dom"/>
</dbReference>
<organism evidence="2 3">
    <name type="scientific">Paenibacillus odorifer</name>
    <dbReference type="NCBI Taxonomy" id="189426"/>
    <lineage>
        <taxon>Bacteria</taxon>
        <taxon>Bacillati</taxon>
        <taxon>Bacillota</taxon>
        <taxon>Bacilli</taxon>
        <taxon>Bacillales</taxon>
        <taxon>Paenibacillaceae</taxon>
        <taxon>Paenibacillus</taxon>
    </lineage>
</organism>
<proteinExistence type="predicted"/>
<gene>
    <name evidence="2" type="ORF">BJP51_24705</name>
</gene>
<dbReference type="Proteomes" id="UP000187465">
    <property type="component" value="Unassembled WGS sequence"/>
</dbReference>
<evidence type="ECO:0000313" key="3">
    <source>
        <dbReference type="Proteomes" id="UP000187465"/>
    </source>
</evidence>
<dbReference type="AlphaFoldDB" id="A0A1R0X2I6"/>
<dbReference type="EMBL" id="MKQP01000036">
    <property type="protein sequence ID" value="OMD27400.1"/>
    <property type="molecule type" value="Genomic_DNA"/>
</dbReference>
<dbReference type="Pfam" id="PF26353">
    <property type="entry name" value="YhfM"/>
    <property type="match status" value="1"/>
</dbReference>
<feature type="domain" description="YhfM-like" evidence="1">
    <location>
        <begin position="41"/>
        <end position="138"/>
    </location>
</feature>
<name>A0A1R0X2I6_9BACL</name>
<accession>A0A1R0X2I6</accession>
<reference evidence="2 3" key="1">
    <citation type="submission" date="2016-10" db="EMBL/GenBank/DDBJ databases">
        <title>Paenibacillus species isolates.</title>
        <authorList>
            <person name="Beno S.M."/>
        </authorList>
    </citation>
    <scope>NUCLEOTIDE SEQUENCE [LARGE SCALE GENOMIC DNA]</scope>
    <source>
        <strain evidence="2 3">FSL H7-0604</strain>
    </source>
</reference>